<dbReference type="RefSeq" id="WP_024363495.1">
    <property type="nucleotide sequence ID" value="NZ_BJNS01000001.1"/>
</dbReference>
<dbReference type="InterPro" id="IPR050306">
    <property type="entry name" value="PfkB_Carbo_kinase"/>
</dbReference>
<dbReference type="Pfam" id="PF00294">
    <property type="entry name" value="PfkB"/>
    <property type="match status" value="1"/>
</dbReference>
<dbReference type="InterPro" id="IPR002173">
    <property type="entry name" value="Carboh/pur_kinase_PfkB_CS"/>
</dbReference>
<dbReference type="InterPro" id="IPR011611">
    <property type="entry name" value="PfkB_dom"/>
</dbReference>
<keyword evidence="2 6" id="KW-0808">Transferase</keyword>
<sequence>MRKLYAIGELLIDFTPAGQSGSLLSVEQFTKNAGGAPANVAAVCAKLGQPAALLTQVGQDAFGDFLIATVKQAGVDTQYIAQTTEGETSLAFVSLTADGERDFLFYRKNAADLLYSPAQLPTNLLTAHAILHFCSVNLVDSPMKQTHQAIIEQAHATESLVSFDPNVRLPLWHDAEACRQTILNFIPRAHIVKLSDEELSFLTHIDDEQQAVQSLFQDKVQVIFVTHGAQGASLYTKQQHVKVAAEVVQALDTTGAGDAFIGAILSMLLQKNITVESLEAFCETFATPLLTFANRYAATSTTKHGAITSYPTLQEVPIPF</sequence>
<gene>
    <name evidence="6" type="primary">iolC_2</name>
    <name evidence="5" type="ORF">LS41612_14185</name>
    <name evidence="6" type="ORF">NCTC10338_01860</name>
</gene>
<accession>A0A2S0K1R7</accession>
<dbReference type="PANTHER" id="PTHR43085">
    <property type="entry name" value="HEXOKINASE FAMILY MEMBER"/>
    <property type="match status" value="1"/>
</dbReference>
<evidence type="ECO:0000313" key="7">
    <source>
        <dbReference type="Proteomes" id="UP000238825"/>
    </source>
</evidence>
<comment type="similarity">
    <text evidence="1">Belongs to the carbohydrate kinase PfkB family.</text>
</comment>
<dbReference type="CDD" id="cd01167">
    <property type="entry name" value="bac_FRK"/>
    <property type="match status" value="1"/>
</dbReference>
<reference evidence="6 8" key="2">
    <citation type="submission" date="2018-06" db="EMBL/GenBank/DDBJ databases">
        <authorList>
            <consortium name="Pathogen Informatics"/>
            <person name="Doyle S."/>
        </authorList>
    </citation>
    <scope>NUCLEOTIDE SEQUENCE [LARGE SCALE GENOMIC DNA]</scope>
    <source>
        <strain evidence="6 8">NCTC10338</strain>
    </source>
</reference>
<dbReference type="Proteomes" id="UP000238825">
    <property type="component" value="Chromosome"/>
</dbReference>
<protein>
    <submittedName>
        <fullName evidence="5 6">Carbohydrate kinase</fullName>
        <ecNumber evidence="6">2.7.1.4</ecNumber>
        <ecNumber evidence="6">2.7.1.92</ecNumber>
    </submittedName>
</protein>
<dbReference type="Gene3D" id="3.40.1190.20">
    <property type="match status" value="1"/>
</dbReference>
<evidence type="ECO:0000256" key="1">
    <source>
        <dbReference type="ARBA" id="ARBA00010688"/>
    </source>
</evidence>
<evidence type="ECO:0000313" key="8">
    <source>
        <dbReference type="Proteomes" id="UP000255295"/>
    </source>
</evidence>
<dbReference type="EC" id="2.7.1.4" evidence="6"/>
<evidence type="ECO:0000313" key="6">
    <source>
        <dbReference type="EMBL" id="SUV16776.1"/>
    </source>
</evidence>
<evidence type="ECO:0000259" key="4">
    <source>
        <dbReference type="Pfam" id="PF00294"/>
    </source>
</evidence>
<name>A0A2S0K1R7_LYSSH</name>
<dbReference type="GO" id="GO:0008865">
    <property type="term" value="F:fructokinase activity"/>
    <property type="evidence" value="ECO:0007669"/>
    <property type="project" value="UniProtKB-EC"/>
</dbReference>
<evidence type="ECO:0000256" key="3">
    <source>
        <dbReference type="ARBA" id="ARBA00022777"/>
    </source>
</evidence>
<evidence type="ECO:0000313" key="5">
    <source>
        <dbReference type="EMBL" id="AVK97330.1"/>
    </source>
</evidence>
<organism evidence="5 7">
    <name type="scientific">Lysinibacillus sphaericus</name>
    <name type="common">Bacillus sphaericus</name>
    <dbReference type="NCBI Taxonomy" id="1421"/>
    <lineage>
        <taxon>Bacteria</taxon>
        <taxon>Bacillati</taxon>
        <taxon>Bacillota</taxon>
        <taxon>Bacilli</taxon>
        <taxon>Bacillales</taxon>
        <taxon>Bacillaceae</taxon>
        <taxon>Lysinibacillus</taxon>
    </lineage>
</organism>
<dbReference type="EMBL" id="UFSZ01000001">
    <property type="protein sequence ID" value="SUV16776.1"/>
    <property type="molecule type" value="Genomic_DNA"/>
</dbReference>
<dbReference type="GO" id="GO:0047590">
    <property type="term" value="F:5-dehydro-2-deoxygluconokinase activity"/>
    <property type="evidence" value="ECO:0007669"/>
    <property type="project" value="UniProtKB-EC"/>
</dbReference>
<dbReference type="InterPro" id="IPR029056">
    <property type="entry name" value="Ribokinase-like"/>
</dbReference>
<dbReference type="GeneID" id="48277346"/>
<keyword evidence="3 5" id="KW-0418">Kinase</keyword>
<dbReference type="SUPFAM" id="SSF53613">
    <property type="entry name" value="Ribokinase-like"/>
    <property type="match status" value="1"/>
</dbReference>
<dbReference type="PANTHER" id="PTHR43085:SF54">
    <property type="entry name" value="PUTATIVE-RELATED"/>
    <property type="match status" value="1"/>
</dbReference>
<feature type="domain" description="Carbohydrate kinase PfkB" evidence="4">
    <location>
        <begin position="1"/>
        <end position="312"/>
    </location>
</feature>
<dbReference type="AlphaFoldDB" id="A0A2S0K1R7"/>
<proteinExistence type="inferred from homology"/>
<dbReference type="Proteomes" id="UP000255295">
    <property type="component" value="Unassembled WGS sequence"/>
</dbReference>
<dbReference type="PROSITE" id="PS00584">
    <property type="entry name" value="PFKB_KINASES_2"/>
    <property type="match status" value="1"/>
</dbReference>
<dbReference type="PROSITE" id="PS00583">
    <property type="entry name" value="PFKB_KINASES_1"/>
    <property type="match status" value="1"/>
</dbReference>
<reference evidence="5 7" key="1">
    <citation type="submission" date="2017-03" db="EMBL/GenBank/DDBJ databases">
        <title>The whole genome sequencing and assembly of Lysinibacillus sphaericus DSM 28T strain.</title>
        <authorList>
            <person name="Lee Y.-J."/>
            <person name="Yi H."/>
            <person name="Bahn Y.-S."/>
            <person name="Kim J.F."/>
            <person name="Lee D.-W."/>
        </authorList>
    </citation>
    <scope>NUCLEOTIDE SEQUENCE [LARGE SCALE GENOMIC DNA]</scope>
    <source>
        <strain evidence="5 7">DSM 28</strain>
    </source>
</reference>
<dbReference type="EC" id="2.7.1.92" evidence="6"/>
<evidence type="ECO:0000256" key="2">
    <source>
        <dbReference type="ARBA" id="ARBA00022679"/>
    </source>
</evidence>
<dbReference type="EMBL" id="CP019980">
    <property type="protein sequence ID" value="AVK97330.1"/>
    <property type="molecule type" value="Genomic_DNA"/>
</dbReference>